<name>A0A0L6JTW7_9FIRM</name>
<comment type="caution">
    <text evidence="1">The sequence shown here is derived from an EMBL/GenBank/DDBJ whole genome shotgun (WGS) entry which is preliminary data.</text>
</comment>
<evidence type="ECO:0008006" key="3">
    <source>
        <dbReference type="Google" id="ProtNLM"/>
    </source>
</evidence>
<dbReference type="EMBL" id="LGTC01000001">
    <property type="protein sequence ID" value="KNY29125.1"/>
    <property type="molecule type" value="Genomic_DNA"/>
</dbReference>
<dbReference type="AlphaFoldDB" id="A0A0L6JTW7"/>
<dbReference type="eggNOG" id="COG1430">
    <property type="taxonomic scope" value="Bacteria"/>
</dbReference>
<proteinExistence type="predicted"/>
<dbReference type="Proteomes" id="UP000036923">
    <property type="component" value="Unassembled WGS sequence"/>
</dbReference>
<dbReference type="OrthoDB" id="9813379at2"/>
<gene>
    <name evidence="1" type="ORF">Bccel_4399</name>
</gene>
<keyword evidence="2" id="KW-1185">Reference proteome</keyword>
<evidence type="ECO:0000313" key="1">
    <source>
        <dbReference type="EMBL" id="KNY29125.1"/>
    </source>
</evidence>
<dbReference type="InterPro" id="IPR038695">
    <property type="entry name" value="Saro_0823-like_sf"/>
</dbReference>
<reference evidence="2" key="1">
    <citation type="submission" date="2015-07" db="EMBL/GenBank/DDBJ databases">
        <title>Near-Complete Genome Sequence of the Cellulolytic Bacterium Bacteroides (Pseudobacteroides) cellulosolvens ATCC 35603.</title>
        <authorList>
            <person name="Dassa B."/>
            <person name="Utturkar S.M."/>
            <person name="Klingeman D.M."/>
            <person name="Hurt R.A."/>
            <person name="Keller M."/>
            <person name="Xu J."/>
            <person name="Reddy Y.H.K."/>
            <person name="Borovok I."/>
            <person name="Grinberg I.R."/>
            <person name="Lamed R."/>
            <person name="Zhivin O."/>
            <person name="Bayer E.A."/>
            <person name="Brown S.D."/>
        </authorList>
    </citation>
    <scope>NUCLEOTIDE SEQUENCE [LARGE SCALE GENOMIC DNA]</scope>
    <source>
        <strain evidence="2">DSM 2933</strain>
    </source>
</reference>
<organism evidence="1 2">
    <name type="scientific">Pseudobacteroides cellulosolvens ATCC 35603 = DSM 2933</name>
    <dbReference type="NCBI Taxonomy" id="398512"/>
    <lineage>
        <taxon>Bacteria</taxon>
        <taxon>Bacillati</taxon>
        <taxon>Bacillota</taxon>
        <taxon>Clostridia</taxon>
        <taxon>Eubacteriales</taxon>
        <taxon>Oscillospiraceae</taxon>
        <taxon>Pseudobacteroides</taxon>
    </lineage>
</organism>
<evidence type="ECO:0000313" key="2">
    <source>
        <dbReference type="Proteomes" id="UP000036923"/>
    </source>
</evidence>
<protein>
    <recommendedName>
        <fullName evidence="3">DUF192 domain-containing protein</fullName>
    </recommendedName>
</protein>
<sequence length="113" mass="12427">MKLINISKGTILAENLAVADNFKSRFIGLMSRSQLSPGDGLLLTKCNSIHMCFMKFALDIVFIDESNKVVHLIKGIPPWKVSGIVKSAKNTVELPVGTVELSNTEIGDLLDYY</sequence>
<dbReference type="RefSeq" id="WP_036937197.1">
    <property type="nucleotide sequence ID" value="NZ_JQKC01000005.1"/>
</dbReference>
<dbReference type="STRING" id="398512.Bccel_4399"/>
<dbReference type="Pfam" id="PF02643">
    <property type="entry name" value="DUF192"/>
    <property type="match status" value="1"/>
</dbReference>
<dbReference type="InterPro" id="IPR003795">
    <property type="entry name" value="DUF192"/>
</dbReference>
<dbReference type="Gene3D" id="2.60.120.1140">
    <property type="entry name" value="Protein of unknown function DUF192"/>
    <property type="match status" value="1"/>
</dbReference>
<dbReference type="PANTHER" id="PTHR37953:SF1">
    <property type="entry name" value="UPF0127 PROTEIN MJ1496"/>
    <property type="match status" value="1"/>
</dbReference>
<dbReference type="PANTHER" id="PTHR37953">
    <property type="entry name" value="UPF0127 PROTEIN MJ1496"/>
    <property type="match status" value="1"/>
</dbReference>
<accession>A0A0L6JTW7</accession>